<reference evidence="2" key="2">
    <citation type="submission" date="2024-08" db="EMBL/GenBank/DDBJ databases">
        <title>Phylogenomic analyses of a clade within the roseobacter group suggest taxonomic reassignments of species of the genera Aestuariivita, Citreicella, Loktanella, Nautella, Pelagibaca, Ruegeria, Thalassobius, Thiobacimonas and Tropicibacter, and the proposal o.</title>
        <authorList>
            <person name="Jeon C.O."/>
        </authorList>
    </citation>
    <scope>NUCLEOTIDE SEQUENCE [LARGE SCALE GENOMIC DNA]</scope>
    <source>
        <strain evidence="2">SS1-5</strain>
    </source>
</reference>
<organism evidence="1 2">
    <name type="scientific">Yoonia rhodophyticola</name>
    <dbReference type="NCBI Taxonomy" id="3137370"/>
    <lineage>
        <taxon>Bacteria</taxon>
        <taxon>Pseudomonadati</taxon>
        <taxon>Pseudomonadota</taxon>
        <taxon>Alphaproteobacteria</taxon>
        <taxon>Rhodobacterales</taxon>
        <taxon>Paracoccaceae</taxon>
        <taxon>Yoonia</taxon>
    </lineage>
</organism>
<keyword evidence="2" id="KW-1185">Reference proteome</keyword>
<proteinExistence type="predicted"/>
<dbReference type="Proteomes" id="UP001470809">
    <property type="component" value="Chromosome"/>
</dbReference>
<name>A0AAN0NKL8_9RHOB</name>
<dbReference type="EMBL" id="CP151767">
    <property type="protein sequence ID" value="WZU67467.1"/>
    <property type="molecule type" value="Genomic_DNA"/>
</dbReference>
<dbReference type="AlphaFoldDB" id="A0AAN0NKL8"/>
<accession>A0AAN0NKL8</accession>
<evidence type="ECO:0000313" key="1">
    <source>
        <dbReference type="EMBL" id="WZU67467.1"/>
    </source>
</evidence>
<evidence type="ECO:0000313" key="2">
    <source>
        <dbReference type="Proteomes" id="UP001470809"/>
    </source>
</evidence>
<gene>
    <name evidence="1" type="ORF">AABB31_21510</name>
</gene>
<sequence>MIKAVPSGAAFFVAGDQPVLTILRHARWLLASLAKLAPYVINKMGE</sequence>
<protein>
    <submittedName>
        <fullName evidence="1">Uncharacterized protein</fullName>
    </submittedName>
</protein>
<reference evidence="1 2" key="1">
    <citation type="submission" date="2024-04" db="EMBL/GenBank/DDBJ databases">
        <title>Phylogenomic analyses of a clade within the roseobacter group suggest taxonomic reassignments of species of the genera Aestuariivita, Citreicella, Loktanella, Nautella, Pelagibaca, Ruegeria, Thalassobius, Thiobacimonas and Tropicibacter, and the proposal o.</title>
        <authorList>
            <person name="Jeon C.O."/>
        </authorList>
    </citation>
    <scope>NUCLEOTIDE SEQUENCE [LARGE SCALE GENOMIC DNA]</scope>
    <source>
        <strain evidence="1 2">SS1-5</strain>
    </source>
</reference>